<name>A0A502CLA4_9SPHN</name>
<evidence type="ECO:0000259" key="2">
    <source>
        <dbReference type="PROSITE" id="PS51857"/>
    </source>
</evidence>
<dbReference type="GO" id="GO:0003676">
    <property type="term" value="F:nucleic acid binding"/>
    <property type="evidence" value="ECO:0007669"/>
    <property type="project" value="InterPro"/>
</dbReference>
<dbReference type="InterPro" id="IPR050181">
    <property type="entry name" value="Cold_shock_domain"/>
</dbReference>
<dbReference type="PRINTS" id="PR00050">
    <property type="entry name" value="COLDSHOCK"/>
</dbReference>
<dbReference type="EMBL" id="RCZK01000003">
    <property type="protein sequence ID" value="TPG13698.1"/>
    <property type="molecule type" value="Genomic_DNA"/>
</dbReference>
<gene>
    <name evidence="3" type="ORF">EAH84_05855</name>
</gene>
<feature type="domain" description="CSD" evidence="2">
    <location>
        <begin position="216"/>
        <end position="282"/>
    </location>
</feature>
<dbReference type="Proteomes" id="UP000318413">
    <property type="component" value="Unassembled WGS sequence"/>
</dbReference>
<dbReference type="SMART" id="SM00357">
    <property type="entry name" value="CSP"/>
    <property type="match status" value="2"/>
</dbReference>
<dbReference type="CDD" id="cd04458">
    <property type="entry name" value="CSP_CDS"/>
    <property type="match status" value="2"/>
</dbReference>
<dbReference type="RefSeq" id="WP_140869146.1">
    <property type="nucleotide sequence ID" value="NZ_RCZK01000003.1"/>
</dbReference>
<keyword evidence="4" id="KW-1185">Reference proteome</keyword>
<sequence>MGFDKGGRGNRGGRGRDKRDNFGGDEFGGGGSSFGGGDRGGFGGGGGGGGFGGGDRGGFGGGGSSFGGGGDRGGFGGGGGGGGFRSGGGGGGGFSGGGGGGGRGMPPQVVGEGTGIVKFFNGQKGFGFVVRDDGGEDVFVHISAVEQAGLTGLAEGQPLGFTLVDRGGRISATDLKIDGEPMAVTDRGPPREREERGGGGGGGNAGGPQRELTGEKATGTVKFFNAMKGFGFIQRDDGQPDAFVHISAVERAGMQTLNEGDRLEFELEVDRRGKYAAVNLQGASS</sequence>
<feature type="compositionally biased region" description="Gly residues" evidence="1">
    <location>
        <begin position="25"/>
        <end position="104"/>
    </location>
</feature>
<dbReference type="PANTHER" id="PTHR11544">
    <property type="entry name" value="COLD SHOCK DOMAIN CONTAINING PROTEINS"/>
    <property type="match status" value="1"/>
</dbReference>
<dbReference type="InterPro" id="IPR011129">
    <property type="entry name" value="CSD"/>
</dbReference>
<comment type="caution">
    <text evidence="3">The sequence shown here is derived from an EMBL/GenBank/DDBJ whole genome shotgun (WGS) entry which is preliminary data.</text>
</comment>
<feature type="domain" description="CSD" evidence="2">
    <location>
        <begin position="112"/>
        <end position="177"/>
    </location>
</feature>
<dbReference type="InterPro" id="IPR002059">
    <property type="entry name" value="CSP_DNA-bd"/>
</dbReference>
<dbReference type="SUPFAM" id="SSF50249">
    <property type="entry name" value="Nucleic acid-binding proteins"/>
    <property type="match status" value="2"/>
</dbReference>
<protein>
    <submittedName>
        <fullName evidence="3">Cold-shock protein</fullName>
    </submittedName>
</protein>
<accession>A0A502CLA4</accession>
<reference evidence="3 4" key="1">
    <citation type="journal article" date="2019" name="Environ. Microbiol.">
        <title>Species interactions and distinct microbial communities in high Arctic permafrost affected cryosols are associated with the CH4 and CO2 gas fluxes.</title>
        <authorList>
            <person name="Altshuler I."/>
            <person name="Hamel J."/>
            <person name="Turney S."/>
            <person name="Magnuson E."/>
            <person name="Levesque R."/>
            <person name="Greer C."/>
            <person name="Whyte L.G."/>
        </authorList>
    </citation>
    <scope>NUCLEOTIDE SEQUENCE [LARGE SCALE GENOMIC DNA]</scope>
    <source>
        <strain evidence="3 4">S5.1</strain>
    </source>
</reference>
<feature type="compositionally biased region" description="Basic and acidic residues" evidence="1">
    <location>
        <begin position="188"/>
        <end position="197"/>
    </location>
</feature>
<dbReference type="Pfam" id="PF00313">
    <property type="entry name" value="CSD"/>
    <property type="match status" value="2"/>
</dbReference>
<dbReference type="InterPro" id="IPR012340">
    <property type="entry name" value="NA-bd_OB-fold"/>
</dbReference>
<dbReference type="OrthoDB" id="9791685at2"/>
<dbReference type="GO" id="GO:0005829">
    <property type="term" value="C:cytosol"/>
    <property type="evidence" value="ECO:0007669"/>
    <property type="project" value="UniProtKB-ARBA"/>
</dbReference>
<feature type="region of interest" description="Disordered" evidence="1">
    <location>
        <begin position="180"/>
        <end position="211"/>
    </location>
</feature>
<dbReference type="PROSITE" id="PS51857">
    <property type="entry name" value="CSD_2"/>
    <property type="match status" value="2"/>
</dbReference>
<dbReference type="Gene3D" id="2.40.50.140">
    <property type="entry name" value="Nucleic acid-binding proteins"/>
    <property type="match status" value="2"/>
</dbReference>
<evidence type="ECO:0000313" key="4">
    <source>
        <dbReference type="Proteomes" id="UP000318413"/>
    </source>
</evidence>
<proteinExistence type="predicted"/>
<evidence type="ECO:0000313" key="3">
    <source>
        <dbReference type="EMBL" id="TPG13698.1"/>
    </source>
</evidence>
<evidence type="ECO:0000256" key="1">
    <source>
        <dbReference type="SAM" id="MobiDB-lite"/>
    </source>
</evidence>
<organism evidence="3 4">
    <name type="scientific">Sphingomonas oligophenolica</name>
    <dbReference type="NCBI Taxonomy" id="301154"/>
    <lineage>
        <taxon>Bacteria</taxon>
        <taxon>Pseudomonadati</taxon>
        <taxon>Pseudomonadota</taxon>
        <taxon>Alphaproteobacteria</taxon>
        <taxon>Sphingomonadales</taxon>
        <taxon>Sphingomonadaceae</taxon>
        <taxon>Sphingomonas</taxon>
    </lineage>
</organism>
<feature type="region of interest" description="Disordered" evidence="1">
    <location>
        <begin position="1"/>
        <end position="109"/>
    </location>
</feature>
<dbReference type="AlphaFoldDB" id="A0A502CLA4"/>